<reference evidence="2 3" key="1">
    <citation type="journal article" date="2023" name="Life. Sci Alliance">
        <title>Evolutionary insights into 3D genome organization and epigenetic landscape of Vigna mungo.</title>
        <authorList>
            <person name="Junaid A."/>
            <person name="Singh B."/>
            <person name="Bhatia S."/>
        </authorList>
    </citation>
    <scope>NUCLEOTIDE SEQUENCE [LARGE SCALE GENOMIC DNA]</scope>
    <source>
        <strain evidence="2">Urdbean</strain>
    </source>
</reference>
<protein>
    <submittedName>
        <fullName evidence="2">Uncharacterized protein</fullName>
    </submittedName>
</protein>
<organism evidence="2 3">
    <name type="scientific">Vigna mungo</name>
    <name type="common">Black gram</name>
    <name type="synonym">Phaseolus mungo</name>
    <dbReference type="NCBI Taxonomy" id="3915"/>
    <lineage>
        <taxon>Eukaryota</taxon>
        <taxon>Viridiplantae</taxon>
        <taxon>Streptophyta</taxon>
        <taxon>Embryophyta</taxon>
        <taxon>Tracheophyta</taxon>
        <taxon>Spermatophyta</taxon>
        <taxon>Magnoliopsida</taxon>
        <taxon>eudicotyledons</taxon>
        <taxon>Gunneridae</taxon>
        <taxon>Pentapetalae</taxon>
        <taxon>rosids</taxon>
        <taxon>fabids</taxon>
        <taxon>Fabales</taxon>
        <taxon>Fabaceae</taxon>
        <taxon>Papilionoideae</taxon>
        <taxon>50 kb inversion clade</taxon>
        <taxon>NPAAA clade</taxon>
        <taxon>indigoferoid/millettioid clade</taxon>
        <taxon>Phaseoleae</taxon>
        <taxon>Vigna</taxon>
    </lineage>
</organism>
<name>A0AAQ3MJ68_VIGMU</name>
<gene>
    <name evidence="2" type="ORF">V8G54_036833</name>
</gene>
<evidence type="ECO:0000256" key="1">
    <source>
        <dbReference type="SAM" id="Phobius"/>
    </source>
</evidence>
<feature type="transmembrane region" description="Helical" evidence="1">
    <location>
        <begin position="14"/>
        <end position="35"/>
    </location>
</feature>
<keyword evidence="1" id="KW-1133">Transmembrane helix</keyword>
<evidence type="ECO:0000313" key="2">
    <source>
        <dbReference type="EMBL" id="WVY91319.1"/>
    </source>
</evidence>
<accession>A0AAQ3MJ68</accession>
<dbReference type="AlphaFoldDB" id="A0AAQ3MJ68"/>
<keyword evidence="3" id="KW-1185">Reference proteome</keyword>
<proteinExistence type="predicted"/>
<dbReference type="Proteomes" id="UP001374535">
    <property type="component" value="Chromosome 11"/>
</dbReference>
<evidence type="ECO:0000313" key="3">
    <source>
        <dbReference type="Proteomes" id="UP001374535"/>
    </source>
</evidence>
<keyword evidence="1" id="KW-0472">Membrane</keyword>
<dbReference type="EMBL" id="CP144690">
    <property type="protein sequence ID" value="WVY91319.1"/>
    <property type="molecule type" value="Genomic_DNA"/>
</dbReference>
<sequence length="110" mass="12589">METSTTQIENSRSFFQIFSVLVFFLFLITKTLFSFSCSFSNVLKRNSKDIYFIVLLSKTGTKTEQFSQSNQAPSFLLRVKSETENANILVFHNLGILYEIVAATSPYISY</sequence>
<keyword evidence="1" id="KW-0812">Transmembrane</keyword>